<dbReference type="OrthoDB" id="9765815at2"/>
<evidence type="ECO:0000313" key="4">
    <source>
        <dbReference type="Proteomes" id="UP000321933"/>
    </source>
</evidence>
<dbReference type="Pfam" id="PF00557">
    <property type="entry name" value="Peptidase_M24"/>
    <property type="match status" value="1"/>
</dbReference>
<comment type="caution">
    <text evidence="3">The sequence shown here is derived from an EMBL/GenBank/DDBJ whole genome shotgun (WGS) entry which is preliminary data.</text>
</comment>
<dbReference type="AlphaFoldDB" id="A0A5C9A4M7"/>
<accession>A0A5C9A4M7</accession>
<feature type="signal peptide" evidence="1">
    <location>
        <begin position="1"/>
        <end position="18"/>
    </location>
</feature>
<reference evidence="3 4" key="1">
    <citation type="submission" date="2019-08" db="EMBL/GenBank/DDBJ databases">
        <title>Parahaliea maris sp. nov., isolated from the surface seawater.</title>
        <authorList>
            <person name="Liu Y."/>
        </authorList>
    </citation>
    <scope>NUCLEOTIDE SEQUENCE [LARGE SCALE GENOMIC DNA]</scope>
    <source>
        <strain evidence="3 4">S2-26</strain>
    </source>
</reference>
<dbReference type="SUPFAM" id="SSF55920">
    <property type="entry name" value="Creatinase/aminopeptidase"/>
    <property type="match status" value="1"/>
</dbReference>
<organism evidence="3 4">
    <name type="scientific">Parahaliea aestuarii</name>
    <dbReference type="NCBI Taxonomy" id="1852021"/>
    <lineage>
        <taxon>Bacteria</taxon>
        <taxon>Pseudomonadati</taxon>
        <taxon>Pseudomonadota</taxon>
        <taxon>Gammaproteobacteria</taxon>
        <taxon>Cellvibrionales</taxon>
        <taxon>Halieaceae</taxon>
        <taxon>Parahaliea</taxon>
    </lineage>
</organism>
<sequence>MRKLLILVVAMACSRSWAADIGSMQERSQLIDRILAQRFEDVLPGLMRREKIDMWVIMSREYNEDPVIKTMLPSTWISARRHTMLVIYDPGPGQPLEQLAVARYAVGDLFEKAWDKEAQPDQWAALADVIAARDPARIAVNVSDSFALADGMSSTEHRKLLAALPEELRTRVVPAEKLAIAWLETRSELEMEHYPELARIGHQLIATAFSNEVVTPGVTTTSDVVWWLRDQTTKLGLANWFHPTVSIQRADSAQFDAVEAFSKRPGEEVIQPGDLIHVDFGITYLRLNTDQQQHAYVLKPGETEAPAGLVKALANANRLQDILTDNFRTGRSGNDILRLSREQAIEEGIKPSIYTHPLGFHGHAAGPTIGMWDDQGGLPVKGDYPLYPDTAYSIELNAATYIPEWDKEIPIKLEEDAFFDGDTVEYLDGRQTSFHLITSDPAP</sequence>
<dbReference type="Proteomes" id="UP000321933">
    <property type="component" value="Unassembled WGS sequence"/>
</dbReference>
<name>A0A5C9A4M7_9GAMM</name>
<evidence type="ECO:0000256" key="1">
    <source>
        <dbReference type="SAM" id="SignalP"/>
    </source>
</evidence>
<protein>
    <submittedName>
        <fullName evidence="3">M24 family metallopeptidase</fullName>
    </submittedName>
</protein>
<keyword evidence="1" id="KW-0732">Signal</keyword>
<evidence type="ECO:0000259" key="2">
    <source>
        <dbReference type="Pfam" id="PF00557"/>
    </source>
</evidence>
<feature type="domain" description="Peptidase M24" evidence="2">
    <location>
        <begin position="198"/>
        <end position="405"/>
    </location>
</feature>
<dbReference type="InterPro" id="IPR036005">
    <property type="entry name" value="Creatinase/aminopeptidase-like"/>
</dbReference>
<dbReference type="EMBL" id="VRYZ01000001">
    <property type="protein sequence ID" value="TXS94932.1"/>
    <property type="molecule type" value="Genomic_DNA"/>
</dbReference>
<keyword evidence="4" id="KW-1185">Reference proteome</keyword>
<dbReference type="RefSeq" id="WP_148062774.1">
    <property type="nucleotide sequence ID" value="NZ_VRYZ01000001.1"/>
</dbReference>
<dbReference type="InterPro" id="IPR000994">
    <property type="entry name" value="Pept_M24"/>
</dbReference>
<feature type="chain" id="PRO_5022994938" evidence="1">
    <location>
        <begin position="19"/>
        <end position="443"/>
    </location>
</feature>
<dbReference type="Gene3D" id="3.90.230.10">
    <property type="entry name" value="Creatinase/methionine aminopeptidase superfamily"/>
    <property type="match status" value="1"/>
</dbReference>
<proteinExistence type="predicted"/>
<gene>
    <name evidence="3" type="ORF">FVW59_03250</name>
</gene>
<evidence type="ECO:0000313" key="3">
    <source>
        <dbReference type="EMBL" id="TXS94932.1"/>
    </source>
</evidence>